<dbReference type="EMBL" id="JAGYWB010000009">
    <property type="protein sequence ID" value="KAI0509830.1"/>
    <property type="molecule type" value="Genomic_DNA"/>
</dbReference>
<keyword evidence="2" id="KW-1185">Reference proteome</keyword>
<gene>
    <name evidence="1" type="ORF">KFK09_010427</name>
</gene>
<proteinExistence type="predicted"/>
<evidence type="ECO:0000313" key="2">
    <source>
        <dbReference type="Proteomes" id="UP000829196"/>
    </source>
</evidence>
<name>A0A8T3BC26_DENNO</name>
<dbReference type="Proteomes" id="UP000829196">
    <property type="component" value="Unassembled WGS sequence"/>
</dbReference>
<protein>
    <submittedName>
        <fullName evidence="1">Uncharacterized protein</fullName>
    </submittedName>
</protein>
<organism evidence="1 2">
    <name type="scientific">Dendrobium nobile</name>
    <name type="common">Orchid</name>
    <dbReference type="NCBI Taxonomy" id="94219"/>
    <lineage>
        <taxon>Eukaryota</taxon>
        <taxon>Viridiplantae</taxon>
        <taxon>Streptophyta</taxon>
        <taxon>Embryophyta</taxon>
        <taxon>Tracheophyta</taxon>
        <taxon>Spermatophyta</taxon>
        <taxon>Magnoliopsida</taxon>
        <taxon>Liliopsida</taxon>
        <taxon>Asparagales</taxon>
        <taxon>Orchidaceae</taxon>
        <taxon>Epidendroideae</taxon>
        <taxon>Malaxideae</taxon>
        <taxon>Dendrobiinae</taxon>
        <taxon>Dendrobium</taxon>
    </lineage>
</organism>
<sequence length="55" mass="6370">MFFSMFIFFLSLPNLGDVLLQVFFFFFFLSPCFASRFTVLLPFCSLSPVYCSSSI</sequence>
<reference evidence="1" key="1">
    <citation type="journal article" date="2022" name="Front. Genet.">
        <title>Chromosome-Scale Assembly of the Dendrobium nobile Genome Provides Insights Into the Molecular Mechanism of the Biosynthesis of the Medicinal Active Ingredient of Dendrobium.</title>
        <authorList>
            <person name="Xu Q."/>
            <person name="Niu S.-C."/>
            <person name="Li K.-L."/>
            <person name="Zheng P.-J."/>
            <person name="Zhang X.-J."/>
            <person name="Jia Y."/>
            <person name="Liu Y."/>
            <person name="Niu Y.-X."/>
            <person name="Yu L.-H."/>
            <person name="Chen D.-F."/>
            <person name="Zhang G.-Q."/>
        </authorList>
    </citation>
    <scope>NUCLEOTIDE SEQUENCE</scope>
    <source>
        <tissue evidence="1">Leaf</tissue>
    </source>
</reference>
<dbReference type="AlphaFoldDB" id="A0A8T3BC26"/>
<accession>A0A8T3BC26</accession>
<evidence type="ECO:0000313" key="1">
    <source>
        <dbReference type="EMBL" id="KAI0509830.1"/>
    </source>
</evidence>
<comment type="caution">
    <text evidence="1">The sequence shown here is derived from an EMBL/GenBank/DDBJ whole genome shotgun (WGS) entry which is preliminary data.</text>
</comment>